<evidence type="ECO:0000313" key="2">
    <source>
        <dbReference type="EMBL" id="GAA1754571.1"/>
    </source>
</evidence>
<dbReference type="EMBL" id="BAAAME010000022">
    <property type="protein sequence ID" value="GAA1754571.1"/>
    <property type="molecule type" value="Genomic_DNA"/>
</dbReference>
<proteinExistence type="predicted"/>
<sequence>MPNSLDHLKDAQMHMLRARTTSGLDAGELVRGWVLIAKAAHAAHDRLPAPDPTRTVERIALMSTAMGSSEQSKSWPGNANPSPALEPVHTALVAATRATTPESASDVQTAQRLLSAVLWIGSELVSERARDHAFDLAFRRVADSTAEQAAARVVSQRLKAIETLALTGSLRPDTPTGELAAALGRWDVVAHRALMSDRSTVTLHHVATLEVATFDAFRAATARAHSLGVIDYLTADRMDPAIAGAASAWRDVAKVAGDFSFGHALPSTDLLTVGDNVRSQFADLASPTSRAEDIDIFESFTAHLATSMGLTAAARDLIDDRELLAPARAINRQLRDRIPRNGCLGSIVSAADLHQARAIILPAVAREIVREPLDLAYSASVEAVRRSAALDPLHRSAARNGQAPAAPATRRLPVPVPTPPDASPAPKR</sequence>
<keyword evidence="3" id="KW-1185">Reference proteome</keyword>
<reference evidence="2 3" key="1">
    <citation type="journal article" date="2019" name="Int. J. Syst. Evol. Microbiol.">
        <title>The Global Catalogue of Microorganisms (GCM) 10K type strain sequencing project: providing services to taxonomists for standard genome sequencing and annotation.</title>
        <authorList>
            <consortium name="The Broad Institute Genomics Platform"/>
            <consortium name="The Broad Institute Genome Sequencing Center for Infectious Disease"/>
            <person name="Wu L."/>
            <person name="Ma J."/>
        </authorList>
    </citation>
    <scope>NUCLEOTIDE SEQUENCE [LARGE SCALE GENOMIC DNA]</scope>
    <source>
        <strain evidence="2 3">JCM 13518</strain>
    </source>
</reference>
<feature type="region of interest" description="Disordered" evidence="1">
    <location>
        <begin position="393"/>
        <end position="428"/>
    </location>
</feature>
<gene>
    <name evidence="2" type="ORF">GCM10009710_37230</name>
</gene>
<feature type="compositionally biased region" description="Pro residues" evidence="1">
    <location>
        <begin position="414"/>
        <end position="428"/>
    </location>
</feature>
<evidence type="ECO:0008006" key="4">
    <source>
        <dbReference type="Google" id="ProtNLM"/>
    </source>
</evidence>
<feature type="compositionally biased region" description="Low complexity" evidence="1">
    <location>
        <begin position="403"/>
        <end position="413"/>
    </location>
</feature>
<evidence type="ECO:0000256" key="1">
    <source>
        <dbReference type="SAM" id="MobiDB-lite"/>
    </source>
</evidence>
<accession>A0ABN2KF29</accession>
<organism evidence="2 3">
    <name type="scientific">Aeromicrobium alkaliterrae</name>
    <dbReference type="NCBI Taxonomy" id="302168"/>
    <lineage>
        <taxon>Bacteria</taxon>
        <taxon>Bacillati</taxon>
        <taxon>Actinomycetota</taxon>
        <taxon>Actinomycetes</taxon>
        <taxon>Propionibacteriales</taxon>
        <taxon>Nocardioidaceae</taxon>
        <taxon>Aeromicrobium</taxon>
    </lineage>
</organism>
<evidence type="ECO:0000313" key="3">
    <source>
        <dbReference type="Proteomes" id="UP001501057"/>
    </source>
</evidence>
<dbReference type="Proteomes" id="UP001501057">
    <property type="component" value="Unassembled WGS sequence"/>
</dbReference>
<comment type="caution">
    <text evidence="2">The sequence shown here is derived from an EMBL/GenBank/DDBJ whole genome shotgun (WGS) entry which is preliminary data.</text>
</comment>
<protein>
    <recommendedName>
        <fullName evidence="4">DUF2786 domain-containing protein</fullName>
    </recommendedName>
</protein>
<name>A0ABN2KF29_9ACTN</name>